<keyword evidence="8" id="KW-1133">Transmembrane helix</keyword>
<proteinExistence type="inferred from homology"/>
<gene>
    <name evidence="11" type="primary">LOC115634438</name>
</gene>
<feature type="domain" description="LITAF" evidence="9">
    <location>
        <begin position="1"/>
        <end position="77"/>
    </location>
</feature>
<dbReference type="Proteomes" id="UP000504634">
    <property type="component" value="Unplaced"/>
</dbReference>
<dbReference type="RefSeq" id="XP_030388005.1">
    <property type="nucleotide sequence ID" value="XM_030532145.1"/>
</dbReference>
<dbReference type="GO" id="GO:0005765">
    <property type="term" value="C:lysosomal membrane"/>
    <property type="evidence" value="ECO:0007669"/>
    <property type="project" value="UniProtKB-SubCell"/>
</dbReference>
<evidence type="ECO:0000256" key="3">
    <source>
        <dbReference type="ARBA" id="ARBA00004630"/>
    </source>
</evidence>
<protein>
    <submittedName>
        <fullName evidence="11">Lipopolysaccharide-induced tumor necrosis factor-alpha factor homolog</fullName>
    </submittedName>
</protein>
<dbReference type="InterPro" id="IPR006629">
    <property type="entry name" value="LITAF"/>
</dbReference>
<accession>A0A6J2UIJ8</accession>
<keyword evidence="10" id="KW-1185">Reference proteome</keyword>
<dbReference type="PROSITE" id="PS51837">
    <property type="entry name" value="LITAF"/>
    <property type="match status" value="1"/>
</dbReference>
<evidence type="ECO:0000256" key="1">
    <source>
        <dbReference type="ARBA" id="ARBA00004414"/>
    </source>
</evidence>
<comment type="subcellular location">
    <subcellularLocation>
        <location evidence="2">Endosome membrane</location>
        <topology evidence="2">Peripheral membrane protein</topology>
    </subcellularLocation>
    <subcellularLocation>
        <location evidence="1">Late endosome membrane</location>
    </subcellularLocation>
    <subcellularLocation>
        <location evidence="3">Lysosome membrane</location>
        <topology evidence="3">Peripheral membrane protein</topology>
        <orientation evidence="3">Cytoplasmic side</orientation>
    </subcellularLocation>
</comment>
<evidence type="ECO:0000259" key="9">
    <source>
        <dbReference type="PROSITE" id="PS51837"/>
    </source>
</evidence>
<comment type="similarity">
    <text evidence="4">Belongs to the CDIP1/LITAF family.</text>
</comment>
<feature type="transmembrane region" description="Helical" evidence="8">
    <location>
        <begin position="35"/>
        <end position="54"/>
    </location>
</feature>
<keyword evidence="5" id="KW-0479">Metal-binding</keyword>
<dbReference type="Pfam" id="PF10601">
    <property type="entry name" value="zf-LITAF-like"/>
    <property type="match status" value="1"/>
</dbReference>
<dbReference type="InterPro" id="IPR037519">
    <property type="entry name" value="LITAF_fam"/>
</dbReference>
<evidence type="ECO:0000256" key="5">
    <source>
        <dbReference type="ARBA" id="ARBA00022723"/>
    </source>
</evidence>
<dbReference type="PANTHER" id="PTHR23292">
    <property type="entry name" value="LIPOPOLYSACCHARIDE-INDUCED TUMOR NECROSIS FACTOR-ALPHA FACTOR"/>
    <property type="match status" value="1"/>
</dbReference>
<keyword evidence="6" id="KW-0862">Zinc</keyword>
<sequence>MSTPVGAEPSSVICPSCHQQVTTRTEPRTTTKTHLIALILCLFGCCPCALCLYCTDCARNTEHYCPSCQAFIGTFER</sequence>
<evidence type="ECO:0000313" key="10">
    <source>
        <dbReference type="Proteomes" id="UP000504634"/>
    </source>
</evidence>
<keyword evidence="7 8" id="KW-0472">Membrane</keyword>
<evidence type="ECO:0000256" key="4">
    <source>
        <dbReference type="ARBA" id="ARBA00005975"/>
    </source>
</evidence>
<dbReference type="GO" id="GO:0031902">
    <property type="term" value="C:late endosome membrane"/>
    <property type="evidence" value="ECO:0007669"/>
    <property type="project" value="UniProtKB-SubCell"/>
</dbReference>
<name>A0A6J2UIJ8_DROLE</name>
<dbReference type="OrthoDB" id="5599753at2759"/>
<evidence type="ECO:0000256" key="7">
    <source>
        <dbReference type="ARBA" id="ARBA00023136"/>
    </source>
</evidence>
<evidence type="ECO:0000256" key="2">
    <source>
        <dbReference type="ARBA" id="ARBA00004481"/>
    </source>
</evidence>
<evidence type="ECO:0000256" key="6">
    <source>
        <dbReference type="ARBA" id="ARBA00022833"/>
    </source>
</evidence>
<evidence type="ECO:0000313" key="11">
    <source>
        <dbReference type="RefSeq" id="XP_030388005.1"/>
    </source>
</evidence>
<dbReference type="SMART" id="SM00714">
    <property type="entry name" value="LITAF"/>
    <property type="match status" value="1"/>
</dbReference>
<dbReference type="AlphaFoldDB" id="A0A6J2UIJ8"/>
<dbReference type="GeneID" id="115634438"/>
<evidence type="ECO:0000256" key="8">
    <source>
        <dbReference type="SAM" id="Phobius"/>
    </source>
</evidence>
<dbReference type="PANTHER" id="PTHR23292:SF14">
    <property type="entry name" value="FI16615P1-RELATED"/>
    <property type="match status" value="1"/>
</dbReference>
<reference evidence="11" key="1">
    <citation type="submission" date="2025-08" db="UniProtKB">
        <authorList>
            <consortium name="RefSeq"/>
        </authorList>
    </citation>
    <scope>IDENTIFICATION</scope>
    <source>
        <strain evidence="11">11010-0011.00</strain>
        <tissue evidence="11">Whole body</tissue>
    </source>
</reference>
<organism evidence="10 11">
    <name type="scientific">Drosophila lebanonensis</name>
    <name type="common">Fruit fly</name>
    <name type="synonym">Scaptodrosophila lebanonensis</name>
    <dbReference type="NCBI Taxonomy" id="7225"/>
    <lineage>
        <taxon>Eukaryota</taxon>
        <taxon>Metazoa</taxon>
        <taxon>Ecdysozoa</taxon>
        <taxon>Arthropoda</taxon>
        <taxon>Hexapoda</taxon>
        <taxon>Insecta</taxon>
        <taxon>Pterygota</taxon>
        <taxon>Neoptera</taxon>
        <taxon>Endopterygota</taxon>
        <taxon>Diptera</taxon>
        <taxon>Brachycera</taxon>
        <taxon>Muscomorpha</taxon>
        <taxon>Ephydroidea</taxon>
        <taxon>Drosophilidae</taxon>
        <taxon>Scaptodrosophila</taxon>
    </lineage>
</organism>
<dbReference type="GO" id="GO:0008270">
    <property type="term" value="F:zinc ion binding"/>
    <property type="evidence" value="ECO:0007669"/>
    <property type="project" value="TreeGrafter"/>
</dbReference>
<keyword evidence="8" id="KW-0812">Transmembrane</keyword>